<reference evidence="1" key="1">
    <citation type="submission" date="2020-03" db="EMBL/GenBank/DDBJ databases">
        <authorList>
            <person name="Weist P."/>
        </authorList>
    </citation>
    <scope>NUCLEOTIDE SEQUENCE</scope>
</reference>
<sequence>MSPVGLNDVPSAAVVSEQRCTAGYHVACSGATASVLSGAVKRDWSSCPQARQDLEATHRLLREKVPPHEILQSEG</sequence>
<protein>
    <submittedName>
        <fullName evidence="1">Uncharacterized protein</fullName>
    </submittedName>
</protein>
<comment type="caution">
    <text evidence="1">The sequence shown here is derived from an EMBL/GenBank/DDBJ whole genome shotgun (WGS) entry which is preliminary data.</text>
</comment>
<dbReference type="EMBL" id="CADEAL010003446">
    <property type="protein sequence ID" value="CAB1444759.1"/>
    <property type="molecule type" value="Genomic_DNA"/>
</dbReference>
<organism evidence="1 2">
    <name type="scientific">Pleuronectes platessa</name>
    <name type="common">European plaice</name>
    <dbReference type="NCBI Taxonomy" id="8262"/>
    <lineage>
        <taxon>Eukaryota</taxon>
        <taxon>Metazoa</taxon>
        <taxon>Chordata</taxon>
        <taxon>Craniata</taxon>
        <taxon>Vertebrata</taxon>
        <taxon>Euteleostomi</taxon>
        <taxon>Actinopterygii</taxon>
        <taxon>Neopterygii</taxon>
        <taxon>Teleostei</taxon>
        <taxon>Neoteleostei</taxon>
        <taxon>Acanthomorphata</taxon>
        <taxon>Carangaria</taxon>
        <taxon>Pleuronectiformes</taxon>
        <taxon>Pleuronectoidei</taxon>
        <taxon>Pleuronectidae</taxon>
        <taxon>Pleuronectes</taxon>
    </lineage>
</organism>
<dbReference type="AlphaFoldDB" id="A0A9N7V9Z8"/>
<gene>
    <name evidence="1" type="ORF">PLEPLA_LOCUS32477</name>
</gene>
<proteinExistence type="predicted"/>
<name>A0A9N7V9Z8_PLEPL</name>
<evidence type="ECO:0000313" key="1">
    <source>
        <dbReference type="EMBL" id="CAB1444759.1"/>
    </source>
</evidence>
<keyword evidence="2" id="KW-1185">Reference proteome</keyword>
<dbReference type="Proteomes" id="UP001153269">
    <property type="component" value="Unassembled WGS sequence"/>
</dbReference>
<evidence type="ECO:0000313" key="2">
    <source>
        <dbReference type="Proteomes" id="UP001153269"/>
    </source>
</evidence>
<accession>A0A9N7V9Z8</accession>